<dbReference type="InterPro" id="IPR050166">
    <property type="entry name" value="ABC_transporter_ATP-bind"/>
</dbReference>
<evidence type="ECO:0000256" key="4">
    <source>
        <dbReference type="ARBA" id="ARBA00022840"/>
    </source>
</evidence>
<dbReference type="InterPro" id="IPR003439">
    <property type="entry name" value="ABC_transporter-like_ATP-bd"/>
</dbReference>
<evidence type="ECO:0000259" key="5">
    <source>
        <dbReference type="PROSITE" id="PS50893"/>
    </source>
</evidence>
<dbReference type="InterPro" id="IPR027417">
    <property type="entry name" value="P-loop_NTPase"/>
</dbReference>
<dbReference type="SMART" id="SM00382">
    <property type="entry name" value="AAA"/>
    <property type="match status" value="1"/>
</dbReference>
<dbReference type="CDD" id="cd03293">
    <property type="entry name" value="ABC_NrtD_SsuB_transporters"/>
    <property type="match status" value="1"/>
</dbReference>
<organism evidence="6 7">
    <name type="scientific">Acidocella aromatica</name>
    <dbReference type="NCBI Taxonomy" id="1303579"/>
    <lineage>
        <taxon>Bacteria</taxon>
        <taxon>Pseudomonadati</taxon>
        <taxon>Pseudomonadota</taxon>
        <taxon>Alphaproteobacteria</taxon>
        <taxon>Acetobacterales</taxon>
        <taxon>Acidocellaceae</taxon>
        <taxon>Acidocella</taxon>
    </lineage>
</organism>
<dbReference type="GO" id="GO:0016887">
    <property type="term" value="F:ATP hydrolysis activity"/>
    <property type="evidence" value="ECO:0007669"/>
    <property type="project" value="InterPro"/>
</dbReference>
<dbReference type="RefSeq" id="WP_183265867.1">
    <property type="nucleotide sequence ID" value="NZ_JACHFJ010000003.1"/>
</dbReference>
<dbReference type="EMBL" id="JACHFJ010000003">
    <property type="protein sequence ID" value="MBB5372846.1"/>
    <property type="molecule type" value="Genomic_DNA"/>
</dbReference>
<keyword evidence="3" id="KW-0547">Nucleotide-binding</keyword>
<dbReference type="AlphaFoldDB" id="A0A840VAW3"/>
<name>A0A840VAW3_9PROT</name>
<protein>
    <submittedName>
        <fullName evidence="6">NitT/TauT family transport system ATP-binding protein</fullName>
    </submittedName>
</protein>
<keyword evidence="4 6" id="KW-0067">ATP-binding</keyword>
<proteinExistence type="inferred from homology"/>
<evidence type="ECO:0000313" key="6">
    <source>
        <dbReference type="EMBL" id="MBB5372846.1"/>
    </source>
</evidence>
<dbReference type="Proteomes" id="UP000553706">
    <property type="component" value="Unassembled WGS sequence"/>
</dbReference>
<dbReference type="PANTHER" id="PTHR42788:SF19">
    <property type="entry name" value="ALIPHATIC SULFONATES IMPORT ATP-BINDING PROTEIN SSUB 2"/>
    <property type="match status" value="1"/>
</dbReference>
<evidence type="ECO:0000313" key="7">
    <source>
        <dbReference type="Proteomes" id="UP000553706"/>
    </source>
</evidence>
<dbReference type="PROSITE" id="PS50893">
    <property type="entry name" value="ABC_TRANSPORTER_2"/>
    <property type="match status" value="1"/>
</dbReference>
<evidence type="ECO:0000256" key="1">
    <source>
        <dbReference type="ARBA" id="ARBA00005417"/>
    </source>
</evidence>
<gene>
    <name evidence="6" type="ORF">HNP71_001097</name>
</gene>
<keyword evidence="7" id="KW-1185">Reference proteome</keyword>
<dbReference type="SUPFAM" id="SSF52540">
    <property type="entry name" value="P-loop containing nucleoside triphosphate hydrolases"/>
    <property type="match status" value="1"/>
</dbReference>
<feature type="domain" description="ABC transporter" evidence="5">
    <location>
        <begin position="2"/>
        <end position="227"/>
    </location>
</feature>
<dbReference type="Pfam" id="PF00005">
    <property type="entry name" value="ABC_tran"/>
    <property type="match status" value="1"/>
</dbReference>
<dbReference type="Gene3D" id="3.40.50.300">
    <property type="entry name" value="P-loop containing nucleotide triphosphate hydrolases"/>
    <property type="match status" value="1"/>
</dbReference>
<keyword evidence="2" id="KW-0813">Transport</keyword>
<comment type="caution">
    <text evidence="6">The sequence shown here is derived from an EMBL/GenBank/DDBJ whole genome shotgun (WGS) entry which is preliminary data.</text>
</comment>
<dbReference type="GO" id="GO:0005524">
    <property type="term" value="F:ATP binding"/>
    <property type="evidence" value="ECO:0007669"/>
    <property type="project" value="UniProtKB-KW"/>
</dbReference>
<dbReference type="PROSITE" id="PS00211">
    <property type="entry name" value="ABC_TRANSPORTER_1"/>
    <property type="match status" value="1"/>
</dbReference>
<reference evidence="6 7" key="1">
    <citation type="submission" date="2020-08" db="EMBL/GenBank/DDBJ databases">
        <title>Genomic Encyclopedia of Type Strains, Phase IV (KMG-IV): sequencing the most valuable type-strain genomes for metagenomic binning, comparative biology and taxonomic classification.</title>
        <authorList>
            <person name="Goeker M."/>
        </authorList>
    </citation>
    <scope>NUCLEOTIDE SEQUENCE [LARGE SCALE GENOMIC DNA]</scope>
    <source>
        <strain evidence="6 7">DSM 27026</strain>
    </source>
</reference>
<evidence type="ECO:0000256" key="2">
    <source>
        <dbReference type="ARBA" id="ARBA00022448"/>
    </source>
</evidence>
<evidence type="ECO:0000256" key="3">
    <source>
        <dbReference type="ARBA" id="ARBA00022741"/>
    </source>
</evidence>
<comment type="similarity">
    <text evidence="1">Belongs to the ABC transporter superfamily.</text>
</comment>
<dbReference type="PANTHER" id="PTHR42788">
    <property type="entry name" value="TAURINE IMPORT ATP-BINDING PROTEIN-RELATED"/>
    <property type="match status" value="1"/>
</dbReference>
<sequence length="246" mass="26722">MFSLRSVAKTYPNATIALDGITAEIAPGEFVALLGPSGCGKSTLLRLLAGLEEPSAGEIGWEHRPGPGDIGFVFQDATLLPWASAEENVYLPLRLRGHKHAEAAPLVAAALAQVGLAEFTKAKPRGLSGGMRMRVSIARALVSDPMLLLMDEPFAALDEFTRHRLQDDLHALWRRSGKTIVFVTHSIYEAAYLASRILVLSPRPGRIAAELRPNLPEGAHRRTSAAYTQLVAEITETFQRVMPGHE</sequence>
<accession>A0A840VAW3</accession>
<dbReference type="InterPro" id="IPR003593">
    <property type="entry name" value="AAA+_ATPase"/>
</dbReference>
<dbReference type="InterPro" id="IPR017871">
    <property type="entry name" value="ABC_transporter-like_CS"/>
</dbReference>